<organism evidence="2 3">
    <name type="scientific">Glycomyces paridis</name>
    <dbReference type="NCBI Taxonomy" id="2126555"/>
    <lineage>
        <taxon>Bacteria</taxon>
        <taxon>Bacillati</taxon>
        <taxon>Actinomycetota</taxon>
        <taxon>Actinomycetes</taxon>
        <taxon>Glycomycetales</taxon>
        <taxon>Glycomycetaceae</taxon>
        <taxon>Glycomyces</taxon>
    </lineage>
</organism>
<name>A0A4S8PAA3_9ACTN</name>
<dbReference type="Proteomes" id="UP000305792">
    <property type="component" value="Unassembled WGS sequence"/>
</dbReference>
<keyword evidence="3" id="KW-1185">Reference proteome</keyword>
<comment type="caution">
    <text evidence="2">The sequence shown here is derived from an EMBL/GenBank/DDBJ whole genome shotgun (WGS) entry which is preliminary data.</text>
</comment>
<reference evidence="2 3" key="1">
    <citation type="journal article" date="2018" name="Int. J. Syst. Evol. Microbiol.">
        <title>Glycomyces paridis sp. nov., isolated from the medicinal plant Paris polyphylla.</title>
        <authorList>
            <person name="Fang X.M."/>
            <person name="Bai J.L."/>
            <person name="Su J."/>
            <person name="Zhao L.L."/>
            <person name="Liu H.Y."/>
            <person name="Ma B.P."/>
            <person name="Zhang Y.Q."/>
            <person name="Yu L.Y."/>
        </authorList>
    </citation>
    <scope>NUCLEOTIDE SEQUENCE [LARGE SCALE GENOMIC DNA]</scope>
    <source>
        <strain evidence="2 3">CPCC 204357</strain>
    </source>
</reference>
<evidence type="ECO:0008006" key="4">
    <source>
        <dbReference type="Google" id="ProtNLM"/>
    </source>
</evidence>
<evidence type="ECO:0000313" key="2">
    <source>
        <dbReference type="EMBL" id="THV26062.1"/>
    </source>
</evidence>
<accession>A0A4S8PAA3</accession>
<dbReference type="AlphaFoldDB" id="A0A4S8PAA3"/>
<protein>
    <recommendedName>
        <fullName evidence="4">DUF296 domain-containing protein</fullName>
    </recommendedName>
</protein>
<dbReference type="EMBL" id="STGX01000016">
    <property type="protein sequence ID" value="THV26062.1"/>
    <property type="molecule type" value="Genomic_DNA"/>
</dbReference>
<evidence type="ECO:0000313" key="3">
    <source>
        <dbReference type="Proteomes" id="UP000305792"/>
    </source>
</evidence>
<sequence>MAADDVLKDIETTYSQPGELTGTGEWRPTIEVAPLHLHVTCGIEGDVAVAGHLHAAHIETFFVHAYVTEVERAPEAP</sequence>
<evidence type="ECO:0000256" key="1">
    <source>
        <dbReference type="SAM" id="MobiDB-lite"/>
    </source>
</evidence>
<feature type="region of interest" description="Disordered" evidence="1">
    <location>
        <begin position="1"/>
        <end position="25"/>
    </location>
</feature>
<feature type="compositionally biased region" description="Basic and acidic residues" evidence="1">
    <location>
        <begin position="1"/>
        <end position="11"/>
    </location>
</feature>
<proteinExistence type="predicted"/>
<gene>
    <name evidence="2" type="ORF">E9998_20025</name>
</gene>